<accession>A0A7C8YJI5</accession>
<proteinExistence type="predicted"/>
<organism evidence="1">
    <name type="scientific">Opuntia streptacantha</name>
    <name type="common">Prickly pear cactus</name>
    <name type="synonym">Opuntia cardona</name>
    <dbReference type="NCBI Taxonomy" id="393608"/>
    <lineage>
        <taxon>Eukaryota</taxon>
        <taxon>Viridiplantae</taxon>
        <taxon>Streptophyta</taxon>
        <taxon>Embryophyta</taxon>
        <taxon>Tracheophyta</taxon>
        <taxon>Spermatophyta</taxon>
        <taxon>Magnoliopsida</taxon>
        <taxon>eudicotyledons</taxon>
        <taxon>Gunneridae</taxon>
        <taxon>Pentapetalae</taxon>
        <taxon>Caryophyllales</taxon>
        <taxon>Cactineae</taxon>
        <taxon>Cactaceae</taxon>
        <taxon>Opuntioideae</taxon>
        <taxon>Opuntia</taxon>
    </lineage>
</organism>
<sequence>MAITTAIAILSTTFRGDGATSATACSESNLPVTAHVASKRLSDEKFLAADRTGMRLRLLHRRWSAGDHRRSDLLVAGAVAAESLERRELPVAGLAREHATRLRRRWLCSSSGGRLCREYHQAICHGKSLDLACSAFVVGRMHRRRHGDFF</sequence>
<reference evidence="1" key="2">
    <citation type="submission" date="2020-07" db="EMBL/GenBank/DDBJ databases">
        <authorList>
            <person name="Vera ALvarez R."/>
            <person name="Arias-Moreno D.M."/>
            <person name="Jimenez-Jacinto V."/>
            <person name="Jimenez-Bremont J.F."/>
            <person name="Swaminathan K."/>
            <person name="Moose S.P."/>
            <person name="Guerrero-Gonzalez M.L."/>
            <person name="Marino-Ramirez L."/>
            <person name="Landsman D."/>
            <person name="Rodriguez-Kessler M."/>
            <person name="Delgado-Sanchez P."/>
        </authorList>
    </citation>
    <scope>NUCLEOTIDE SEQUENCE</scope>
    <source>
        <tissue evidence="1">Cladode</tissue>
    </source>
</reference>
<reference evidence="1" key="1">
    <citation type="journal article" date="2013" name="J. Plant Res.">
        <title>Effect of fungi and light on seed germination of three Opuntia species from semiarid lands of central Mexico.</title>
        <authorList>
            <person name="Delgado-Sanchez P."/>
            <person name="Jimenez-Bremont J.F."/>
            <person name="Guerrero-Gonzalez Mde L."/>
            <person name="Flores J."/>
        </authorList>
    </citation>
    <scope>NUCLEOTIDE SEQUENCE</scope>
    <source>
        <tissue evidence="1">Cladode</tissue>
    </source>
</reference>
<protein>
    <submittedName>
        <fullName evidence="1">Uncharacterized protein</fullName>
    </submittedName>
</protein>
<name>A0A7C8YJI5_OPUST</name>
<evidence type="ECO:0000313" key="1">
    <source>
        <dbReference type="EMBL" id="MBA4619878.1"/>
    </source>
</evidence>
<dbReference type="EMBL" id="GISG01027105">
    <property type="protein sequence ID" value="MBA4619878.1"/>
    <property type="molecule type" value="Transcribed_RNA"/>
</dbReference>
<dbReference type="AlphaFoldDB" id="A0A7C8YJI5"/>